<gene>
    <name evidence="3" type="ORF">DEJ48_17670</name>
</gene>
<dbReference type="OrthoDB" id="3483234at2"/>
<feature type="region of interest" description="Disordered" evidence="1">
    <location>
        <begin position="31"/>
        <end position="83"/>
    </location>
</feature>
<evidence type="ECO:0000313" key="4">
    <source>
        <dbReference type="Proteomes" id="UP000322927"/>
    </source>
</evidence>
<keyword evidence="2" id="KW-0732">Signal</keyword>
<feature type="chain" id="PRO_5038919037" description="Lipoprotein" evidence="2">
    <location>
        <begin position="22"/>
        <end position="179"/>
    </location>
</feature>
<feature type="region of interest" description="Disordered" evidence="1">
    <location>
        <begin position="160"/>
        <end position="179"/>
    </location>
</feature>
<proteinExistence type="predicted"/>
<protein>
    <recommendedName>
        <fullName evidence="5">Lipoprotein</fullName>
    </recommendedName>
</protein>
<feature type="signal peptide" evidence="2">
    <location>
        <begin position="1"/>
        <end position="21"/>
    </location>
</feature>
<accession>A0A5P2BX03</accession>
<organism evidence="3 4">
    <name type="scientific">Streptomyces venezuelae</name>
    <dbReference type="NCBI Taxonomy" id="54571"/>
    <lineage>
        <taxon>Bacteria</taxon>
        <taxon>Bacillati</taxon>
        <taxon>Actinomycetota</taxon>
        <taxon>Actinomycetes</taxon>
        <taxon>Kitasatosporales</taxon>
        <taxon>Streptomycetaceae</taxon>
        <taxon>Streptomyces</taxon>
    </lineage>
</organism>
<dbReference type="AlphaFoldDB" id="A0A5P2BX03"/>
<feature type="compositionally biased region" description="Gly residues" evidence="1">
    <location>
        <begin position="57"/>
        <end position="80"/>
    </location>
</feature>
<dbReference type="EMBL" id="CP029192">
    <property type="protein sequence ID" value="QES34994.1"/>
    <property type="molecule type" value="Genomic_DNA"/>
</dbReference>
<dbReference type="Proteomes" id="UP000322927">
    <property type="component" value="Chromosome"/>
</dbReference>
<evidence type="ECO:0000313" key="3">
    <source>
        <dbReference type="EMBL" id="QES34994.1"/>
    </source>
</evidence>
<name>A0A5P2BX03_STRVZ</name>
<reference evidence="3 4" key="1">
    <citation type="submission" date="2018-05" db="EMBL/GenBank/DDBJ databases">
        <title>Streptomyces venezuelae.</title>
        <authorList>
            <person name="Kim W."/>
            <person name="Lee N."/>
            <person name="Cho B.-K."/>
        </authorList>
    </citation>
    <scope>NUCLEOTIDE SEQUENCE [LARGE SCALE GENOMIC DNA]</scope>
    <source>
        <strain evidence="3 4">ATCC 14584</strain>
    </source>
</reference>
<feature type="compositionally biased region" description="Low complexity" evidence="1">
    <location>
        <begin position="47"/>
        <end position="56"/>
    </location>
</feature>
<sequence>MRTYVRSVRVLGTAVAGLAAALVLSGCGSGGDGDGGGGGGKKDRGSSDSSGSSGSSDGSGGAGGSDGSGGGSGSKGGGSLEGSWIATSGGKPLVLAVNGKTATLLGEDVLCNGNVGGDAGSRTLTLKCPKGDGDRTAGRVESVNAKSMKVAWGDAGTDEFLKTEGGKLPEGLPTGPPQS</sequence>
<dbReference type="RefSeq" id="WP_150217125.1">
    <property type="nucleotide sequence ID" value="NZ_CP029192.1"/>
</dbReference>
<evidence type="ECO:0000256" key="2">
    <source>
        <dbReference type="SAM" id="SignalP"/>
    </source>
</evidence>
<evidence type="ECO:0000256" key="1">
    <source>
        <dbReference type="SAM" id="MobiDB-lite"/>
    </source>
</evidence>
<evidence type="ECO:0008006" key="5">
    <source>
        <dbReference type="Google" id="ProtNLM"/>
    </source>
</evidence>
<dbReference type="PROSITE" id="PS51257">
    <property type="entry name" value="PROKAR_LIPOPROTEIN"/>
    <property type="match status" value="1"/>
</dbReference>